<keyword evidence="2" id="KW-1185">Reference proteome</keyword>
<gene>
    <name evidence="1" type="ORF">M440DRAFT_1035950</name>
</gene>
<evidence type="ECO:0000313" key="1">
    <source>
        <dbReference type="EMBL" id="PTB74835.1"/>
    </source>
</evidence>
<organism evidence="1 2">
    <name type="scientific">Trichoderma longibrachiatum ATCC 18648</name>
    <dbReference type="NCBI Taxonomy" id="983965"/>
    <lineage>
        <taxon>Eukaryota</taxon>
        <taxon>Fungi</taxon>
        <taxon>Dikarya</taxon>
        <taxon>Ascomycota</taxon>
        <taxon>Pezizomycotina</taxon>
        <taxon>Sordariomycetes</taxon>
        <taxon>Hypocreomycetidae</taxon>
        <taxon>Hypocreales</taxon>
        <taxon>Hypocreaceae</taxon>
        <taxon>Trichoderma</taxon>
    </lineage>
</organism>
<dbReference type="AlphaFoldDB" id="A0A2T4C012"/>
<protein>
    <submittedName>
        <fullName evidence="1">Uncharacterized protein</fullName>
    </submittedName>
</protein>
<proteinExistence type="predicted"/>
<reference evidence="1 2" key="1">
    <citation type="submission" date="2016-07" db="EMBL/GenBank/DDBJ databases">
        <title>Multiple horizontal gene transfer events from other fungi enriched the ability of initially mycotrophic Trichoderma (Ascomycota) to feed on dead plant biomass.</title>
        <authorList>
            <consortium name="DOE Joint Genome Institute"/>
            <person name="Aerts A."/>
            <person name="Atanasova L."/>
            <person name="Chenthamara K."/>
            <person name="Zhang J."/>
            <person name="Grujic M."/>
            <person name="Henrissat B."/>
            <person name="Kuo A."/>
            <person name="Salamov A."/>
            <person name="Lipzen A."/>
            <person name="Labutti K."/>
            <person name="Barry K."/>
            <person name="Miao Y."/>
            <person name="Rahimi M.J."/>
            <person name="Shen Q."/>
            <person name="Grigoriev I.V."/>
            <person name="Kubicek C.P."/>
            <person name="Druzhinina I.S."/>
        </authorList>
    </citation>
    <scope>NUCLEOTIDE SEQUENCE [LARGE SCALE GENOMIC DNA]</scope>
    <source>
        <strain evidence="1 2">ATCC 18648</strain>
    </source>
</reference>
<dbReference type="EMBL" id="KZ679135">
    <property type="protein sequence ID" value="PTB74835.1"/>
    <property type="molecule type" value="Genomic_DNA"/>
</dbReference>
<dbReference type="Proteomes" id="UP000240760">
    <property type="component" value="Unassembled WGS sequence"/>
</dbReference>
<accession>A0A2T4C012</accession>
<sequence length="155" mass="16982">MSIGSCWVASEPDILCRHACLGGRLYCGHILRLTLFRPLRFGIRKMRSQGGDSLWLCEKDLALAPSETDLIIRSSSLPMVVVGRTPTWCEAANLLWGTHLVVITALGDTWPCASLLASPKFVVTDLEQLTLNLPLPNLPSQALQQDCGHLDSCLL</sequence>
<name>A0A2T4C012_TRILO</name>
<evidence type="ECO:0000313" key="2">
    <source>
        <dbReference type="Proteomes" id="UP000240760"/>
    </source>
</evidence>